<sequence>MAHHPNQWATRHGLYAQDGTYRSLPTTAIASLPILRRNDFPEVHNPRFVWGYTTVSGHSCWYVGHDWAFVYHRGNTFNPLYRLFHIRYGSQLARLYGLTRWFYEGEVFTERSFGIRNEVDLFFRVLGIVNPLFNANELDWDTFDLHTAETIHDHKYWHEIYDWDYYKDKDEDGARARSNCSPLHHRSTQAQRCRPCRRHSFSY</sequence>
<dbReference type="AlphaFoldDB" id="A0A423X8Z2"/>
<name>A0A423X8Z2_9PEZI</name>
<dbReference type="Proteomes" id="UP000283895">
    <property type="component" value="Unassembled WGS sequence"/>
</dbReference>
<evidence type="ECO:0000313" key="2">
    <source>
        <dbReference type="Proteomes" id="UP000283895"/>
    </source>
</evidence>
<evidence type="ECO:0000313" key="1">
    <source>
        <dbReference type="EMBL" id="ROW12293.1"/>
    </source>
</evidence>
<gene>
    <name evidence="1" type="ORF">VMCG_00140</name>
</gene>
<dbReference type="EMBL" id="LKEA01000001">
    <property type="protein sequence ID" value="ROW12293.1"/>
    <property type="molecule type" value="Genomic_DNA"/>
</dbReference>
<keyword evidence="2" id="KW-1185">Reference proteome</keyword>
<proteinExistence type="predicted"/>
<comment type="caution">
    <text evidence="1">The sequence shown here is derived from an EMBL/GenBank/DDBJ whole genome shotgun (WGS) entry which is preliminary data.</text>
</comment>
<protein>
    <submittedName>
        <fullName evidence="1">Uncharacterized protein</fullName>
    </submittedName>
</protein>
<reference evidence="1 2" key="1">
    <citation type="submission" date="2015-09" db="EMBL/GenBank/DDBJ databases">
        <title>Host preference determinants of Valsa canker pathogens revealed by comparative genomics.</title>
        <authorList>
            <person name="Yin Z."/>
            <person name="Huang L."/>
        </authorList>
    </citation>
    <scope>NUCLEOTIDE SEQUENCE [LARGE SCALE GENOMIC DNA]</scope>
    <source>
        <strain evidence="1 2">03-1</strain>
    </source>
</reference>
<organism evidence="1 2">
    <name type="scientific">Cytospora schulzeri</name>
    <dbReference type="NCBI Taxonomy" id="448051"/>
    <lineage>
        <taxon>Eukaryota</taxon>
        <taxon>Fungi</taxon>
        <taxon>Dikarya</taxon>
        <taxon>Ascomycota</taxon>
        <taxon>Pezizomycotina</taxon>
        <taxon>Sordariomycetes</taxon>
        <taxon>Sordariomycetidae</taxon>
        <taxon>Diaporthales</taxon>
        <taxon>Cytosporaceae</taxon>
        <taxon>Cytospora</taxon>
    </lineage>
</organism>
<accession>A0A423X8Z2</accession>